<sequence>MSPDATSFRLAPLAAASRGTREQERAAGYAAGWAAGARVAAEQGEQVRARLTAEHQAAEQRRDDEVRAAVQRLSLAARAADDRVIPVVTDARRVLAHAALELAEAVLGRELSDGPTSARAALDRALSAEPSLGVQAVRLAPADHAALLAAGVALPEDVTLVADPRVAAGDAVSELADGFLDAQVATALDRARRALLGEDS</sequence>
<comment type="function">
    <text evidence="1">Needed for flagellar regrowth and assembly.</text>
</comment>
<name>A0ABT9D9Z2_9CELL</name>
<feature type="domain" description="Flagellar assembly protein FliH/Type III secretion system HrpE" evidence="8">
    <location>
        <begin position="90"/>
        <end position="190"/>
    </location>
</feature>
<evidence type="ECO:0000256" key="6">
    <source>
        <dbReference type="ARBA" id="ARBA00023225"/>
    </source>
</evidence>
<organism evidence="9 10">
    <name type="scientific">Actinotalea lenta</name>
    <dbReference type="NCBI Taxonomy" id="3064654"/>
    <lineage>
        <taxon>Bacteria</taxon>
        <taxon>Bacillati</taxon>
        <taxon>Actinomycetota</taxon>
        <taxon>Actinomycetes</taxon>
        <taxon>Micrococcales</taxon>
        <taxon>Cellulomonadaceae</taxon>
        <taxon>Actinotalea</taxon>
    </lineage>
</organism>
<proteinExistence type="inferred from homology"/>
<comment type="caution">
    <text evidence="9">The sequence shown here is derived from an EMBL/GenBank/DDBJ whole genome shotgun (WGS) entry which is preliminary data.</text>
</comment>
<accession>A0ABT9D9Z2</accession>
<keyword evidence="5" id="KW-0653">Protein transport</keyword>
<dbReference type="Proteomes" id="UP001232536">
    <property type="component" value="Unassembled WGS sequence"/>
</dbReference>
<dbReference type="PANTHER" id="PTHR34982">
    <property type="entry name" value="YOP PROTEINS TRANSLOCATION PROTEIN L"/>
    <property type="match status" value="1"/>
</dbReference>
<evidence type="ECO:0000256" key="3">
    <source>
        <dbReference type="ARBA" id="ARBA00022448"/>
    </source>
</evidence>
<dbReference type="InterPro" id="IPR018035">
    <property type="entry name" value="Flagellar_FliH/T3SS_HrpE"/>
</dbReference>
<reference evidence="9 10" key="1">
    <citation type="submission" date="2023-07" db="EMBL/GenBank/DDBJ databases">
        <title>Description of novel actinomycetes strains, isolated from tidal flat sediment.</title>
        <authorList>
            <person name="Lu C."/>
        </authorList>
    </citation>
    <scope>NUCLEOTIDE SEQUENCE [LARGE SCALE GENOMIC DNA]</scope>
    <source>
        <strain evidence="9 10">SYSU T00b441</strain>
    </source>
</reference>
<feature type="coiled-coil region" evidence="7">
    <location>
        <begin position="41"/>
        <end position="68"/>
    </location>
</feature>
<evidence type="ECO:0000256" key="1">
    <source>
        <dbReference type="ARBA" id="ARBA00003041"/>
    </source>
</evidence>
<protein>
    <submittedName>
        <fullName evidence="9">FliH/SctL family protein</fullName>
    </submittedName>
</protein>
<dbReference type="InterPro" id="IPR051472">
    <property type="entry name" value="T3SS_Stator/FliH"/>
</dbReference>
<keyword evidence="3" id="KW-0813">Transport</keyword>
<dbReference type="Pfam" id="PF02108">
    <property type="entry name" value="FliH"/>
    <property type="match status" value="1"/>
</dbReference>
<evidence type="ECO:0000313" key="9">
    <source>
        <dbReference type="EMBL" id="MDO8106121.1"/>
    </source>
</evidence>
<keyword evidence="10" id="KW-1185">Reference proteome</keyword>
<comment type="similarity">
    <text evidence="2">Belongs to the FliH family.</text>
</comment>
<evidence type="ECO:0000259" key="8">
    <source>
        <dbReference type="Pfam" id="PF02108"/>
    </source>
</evidence>
<evidence type="ECO:0000313" key="10">
    <source>
        <dbReference type="Proteomes" id="UP001232536"/>
    </source>
</evidence>
<keyword evidence="7" id="KW-0175">Coiled coil</keyword>
<gene>
    <name evidence="9" type="ORF">Q6348_02790</name>
</gene>
<dbReference type="EMBL" id="JAUQYP010000001">
    <property type="protein sequence ID" value="MDO8106121.1"/>
    <property type="molecule type" value="Genomic_DNA"/>
</dbReference>
<keyword evidence="4" id="KW-1005">Bacterial flagellum biogenesis</keyword>
<evidence type="ECO:0000256" key="5">
    <source>
        <dbReference type="ARBA" id="ARBA00022927"/>
    </source>
</evidence>
<evidence type="ECO:0000256" key="7">
    <source>
        <dbReference type="SAM" id="Coils"/>
    </source>
</evidence>
<dbReference type="RefSeq" id="WP_304599811.1">
    <property type="nucleotide sequence ID" value="NZ_JAUQYO010000002.1"/>
</dbReference>
<evidence type="ECO:0000256" key="4">
    <source>
        <dbReference type="ARBA" id="ARBA00022795"/>
    </source>
</evidence>
<evidence type="ECO:0000256" key="2">
    <source>
        <dbReference type="ARBA" id="ARBA00006602"/>
    </source>
</evidence>
<keyword evidence="6" id="KW-1006">Bacterial flagellum protein export</keyword>
<dbReference type="PANTHER" id="PTHR34982:SF1">
    <property type="entry name" value="FLAGELLAR ASSEMBLY PROTEIN FLIH"/>
    <property type="match status" value="1"/>
</dbReference>